<protein>
    <submittedName>
        <fullName evidence="2">Uncharacterized protein</fullName>
    </submittedName>
</protein>
<feature type="region of interest" description="Disordered" evidence="1">
    <location>
        <begin position="92"/>
        <end position="115"/>
    </location>
</feature>
<comment type="caution">
    <text evidence="2">The sequence shown here is derived from an EMBL/GenBank/DDBJ whole genome shotgun (WGS) entry which is preliminary data.</text>
</comment>
<evidence type="ECO:0000256" key="1">
    <source>
        <dbReference type="SAM" id="MobiDB-lite"/>
    </source>
</evidence>
<organism evidence="2 3">
    <name type="scientific">Plakobranchus ocellatus</name>
    <dbReference type="NCBI Taxonomy" id="259542"/>
    <lineage>
        <taxon>Eukaryota</taxon>
        <taxon>Metazoa</taxon>
        <taxon>Spiralia</taxon>
        <taxon>Lophotrochozoa</taxon>
        <taxon>Mollusca</taxon>
        <taxon>Gastropoda</taxon>
        <taxon>Heterobranchia</taxon>
        <taxon>Euthyneura</taxon>
        <taxon>Panpulmonata</taxon>
        <taxon>Sacoglossa</taxon>
        <taxon>Placobranchoidea</taxon>
        <taxon>Plakobranchidae</taxon>
        <taxon>Plakobranchus</taxon>
    </lineage>
</organism>
<gene>
    <name evidence="2" type="ORF">PoB_003942700</name>
</gene>
<evidence type="ECO:0000313" key="2">
    <source>
        <dbReference type="EMBL" id="GFO12922.1"/>
    </source>
</evidence>
<dbReference type="Proteomes" id="UP000735302">
    <property type="component" value="Unassembled WGS sequence"/>
</dbReference>
<accession>A0AAV4B089</accession>
<dbReference type="AlphaFoldDB" id="A0AAV4B089"/>
<feature type="compositionally biased region" description="Basic and acidic residues" evidence="1">
    <location>
        <begin position="96"/>
        <end position="108"/>
    </location>
</feature>
<evidence type="ECO:0000313" key="3">
    <source>
        <dbReference type="Proteomes" id="UP000735302"/>
    </source>
</evidence>
<sequence>MLKKWTNEKFCDYNRLWGNPMWSFPDKQHYKIIKSRKCVAPIQGFVTQFMRTDDLECAIKKKKKKKRTKEVQEGKDAHWRVESSWMTMVEITPHQGDVRPQDGNDRKSFQAGQHDGFDFGGVSAKLY</sequence>
<keyword evidence="3" id="KW-1185">Reference proteome</keyword>
<proteinExistence type="predicted"/>
<dbReference type="EMBL" id="BLXT01004479">
    <property type="protein sequence ID" value="GFO12922.1"/>
    <property type="molecule type" value="Genomic_DNA"/>
</dbReference>
<name>A0AAV4B089_9GAST</name>
<reference evidence="2 3" key="1">
    <citation type="journal article" date="2021" name="Elife">
        <title>Chloroplast acquisition without the gene transfer in kleptoplastic sea slugs, Plakobranchus ocellatus.</title>
        <authorList>
            <person name="Maeda T."/>
            <person name="Takahashi S."/>
            <person name="Yoshida T."/>
            <person name="Shimamura S."/>
            <person name="Takaki Y."/>
            <person name="Nagai Y."/>
            <person name="Toyoda A."/>
            <person name="Suzuki Y."/>
            <person name="Arimoto A."/>
            <person name="Ishii H."/>
            <person name="Satoh N."/>
            <person name="Nishiyama T."/>
            <person name="Hasebe M."/>
            <person name="Maruyama T."/>
            <person name="Minagawa J."/>
            <person name="Obokata J."/>
            <person name="Shigenobu S."/>
        </authorList>
    </citation>
    <scope>NUCLEOTIDE SEQUENCE [LARGE SCALE GENOMIC DNA]</scope>
</reference>